<dbReference type="Proteomes" id="UP000642014">
    <property type="component" value="Unassembled WGS sequence"/>
</dbReference>
<proteinExistence type="predicted"/>
<evidence type="ECO:0000313" key="3">
    <source>
        <dbReference type="Proteomes" id="UP000326029"/>
    </source>
</evidence>
<gene>
    <name evidence="2" type="ORF">CP977_01330</name>
    <name evidence="1" type="ORF">GCM10010497_23220</name>
</gene>
<dbReference type="GeneID" id="95452422"/>
<dbReference type="AlphaFoldDB" id="A0AAV4KL53"/>
<dbReference type="Proteomes" id="UP000326029">
    <property type="component" value="Chromosome"/>
</dbReference>
<name>A0AAV4KL53_9ACTN</name>
<organism evidence="1 4">
    <name type="scientific">Streptomyces cinereoruber</name>
    <dbReference type="NCBI Taxonomy" id="67260"/>
    <lineage>
        <taxon>Bacteria</taxon>
        <taxon>Bacillati</taxon>
        <taxon>Actinomycetota</taxon>
        <taxon>Actinomycetes</taxon>
        <taxon>Kitasatosporales</taxon>
        <taxon>Streptomycetaceae</taxon>
        <taxon>Streptomyces</taxon>
    </lineage>
</organism>
<sequence>MRVTVDVGDVNGTPLPGARVTLVFTAPGPLPTSLTVRPGEAVDVTLARDEIEVTVVMDGFAPERFVFGSEGAGSGWLSSNPAGQAFLLGPELHVNTVIGTVRPAPTVAVDPSRPLPDDPGAALVDDVGEADWIYRGARHNRETIHRLDDPVFGDLTATEWKRFKHSVVPVDPARLGRFVLLEYGAQPRTAPGSGSGSGGGGDARLPRFLTGAWVPYKPLGPAPEVVVFYSPPTFPDRGYPPDSYPFLGAYPYAVTAPRYPKSAEQPYAGILVNYLLVGYKIVYQMLAAGRNPVVIMPSQPSTDWGPLDTQPGLARLIKEVLRFLYARRLVAAHSAPQVKLRLLNGRTHLFPWDGPRGSGQLPGRFTATVSGFSAGINAVVKLCTADRLDEKRYPPELFHSPAAHLTGNWRELWDVDGVDSRGRQHMVAAFRGWLAGPGADRRSLRAYHSQDTYSGPENGLVPQDRVVRKPSTPVRGVYVEEGSTEDGRVTWVHFSNPTLLGDVKAPGHQKTIPEFGTLDAHHMVPAIAFGHAARFPLR</sequence>
<dbReference type="EMBL" id="CP023693">
    <property type="protein sequence ID" value="QEV30986.1"/>
    <property type="molecule type" value="Genomic_DNA"/>
</dbReference>
<reference evidence="2 3" key="2">
    <citation type="submission" date="2017-09" db="EMBL/GenBank/DDBJ databases">
        <authorList>
            <person name="Lee N."/>
            <person name="Cho B.-K."/>
        </authorList>
    </citation>
    <scope>NUCLEOTIDE SEQUENCE [LARGE SCALE GENOMIC DNA]</scope>
    <source>
        <strain evidence="2 3">ATCC 19740</strain>
    </source>
</reference>
<evidence type="ECO:0000313" key="2">
    <source>
        <dbReference type="EMBL" id="QEV30986.1"/>
    </source>
</evidence>
<reference evidence="1" key="3">
    <citation type="submission" date="2023-08" db="EMBL/GenBank/DDBJ databases">
        <authorList>
            <person name="Sun Q."/>
            <person name="Ohkuma M."/>
        </authorList>
    </citation>
    <scope>NUCLEOTIDE SEQUENCE</scope>
    <source>
        <strain evidence="1">JCM 4205</strain>
    </source>
</reference>
<keyword evidence="3" id="KW-1185">Reference proteome</keyword>
<evidence type="ECO:0000313" key="4">
    <source>
        <dbReference type="Proteomes" id="UP000642014"/>
    </source>
</evidence>
<reference evidence="1 4" key="1">
    <citation type="journal article" date="2014" name="Int. J. Syst. Evol. Microbiol.">
        <title>Complete genome sequence of Corynebacterium casei LMG S-19264T (=DSM 44701T), isolated from a smear-ripened cheese.</title>
        <authorList>
            <consortium name="US DOE Joint Genome Institute (JGI-PGF)"/>
            <person name="Walter F."/>
            <person name="Albersmeier A."/>
            <person name="Kalinowski J."/>
            <person name="Ruckert C."/>
        </authorList>
    </citation>
    <scope>NUCLEOTIDE SEQUENCE [LARGE SCALE GENOMIC DNA]</scope>
    <source>
        <strain evidence="1 4">JCM 4205</strain>
    </source>
</reference>
<dbReference type="RefSeq" id="WP_152369461.1">
    <property type="nucleotide sequence ID" value="NZ_BMSJ01000003.1"/>
</dbReference>
<accession>A0AAV4KL53</accession>
<evidence type="ECO:0000313" key="1">
    <source>
        <dbReference type="EMBL" id="GGR20328.1"/>
    </source>
</evidence>
<dbReference type="EMBL" id="BMSJ01000003">
    <property type="protein sequence ID" value="GGR20328.1"/>
    <property type="molecule type" value="Genomic_DNA"/>
</dbReference>
<protein>
    <submittedName>
        <fullName evidence="1">Uncharacterized protein</fullName>
    </submittedName>
</protein>